<protein>
    <recommendedName>
        <fullName evidence="1">Phosphoribulokinase/uridine kinase domain-containing protein</fullName>
    </recommendedName>
</protein>
<feature type="domain" description="Phosphoribulokinase/uridine kinase" evidence="1">
    <location>
        <begin position="27"/>
        <end position="161"/>
    </location>
</feature>
<dbReference type="Pfam" id="PF00485">
    <property type="entry name" value="PRK"/>
    <property type="match status" value="1"/>
</dbReference>
<dbReference type="GO" id="GO:0005524">
    <property type="term" value="F:ATP binding"/>
    <property type="evidence" value="ECO:0007669"/>
    <property type="project" value="InterPro"/>
</dbReference>
<accession>A0A9N9Y5F4</accession>
<dbReference type="GO" id="GO:0016301">
    <property type="term" value="F:kinase activity"/>
    <property type="evidence" value="ECO:0007669"/>
    <property type="project" value="InterPro"/>
</dbReference>
<dbReference type="OrthoDB" id="6362633at2759"/>
<reference evidence="2 3" key="2">
    <citation type="submission" date="2021-10" db="EMBL/GenBank/DDBJ databases">
        <authorList>
            <person name="Piombo E."/>
        </authorList>
    </citation>
    <scope>NUCLEOTIDE SEQUENCE [LARGE SCALE GENOMIC DNA]</scope>
</reference>
<evidence type="ECO:0000259" key="1">
    <source>
        <dbReference type="Pfam" id="PF00485"/>
    </source>
</evidence>
<gene>
    <name evidence="2" type="ORF">CBYS24578_00013417</name>
</gene>
<keyword evidence="3" id="KW-1185">Reference proteome</keyword>
<dbReference type="SUPFAM" id="SSF52540">
    <property type="entry name" value="P-loop containing nucleoside triphosphate hydrolases"/>
    <property type="match status" value="1"/>
</dbReference>
<dbReference type="EMBL" id="CABFNO020001527">
    <property type="protein sequence ID" value="CAG9994400.1"/>
    <property type="molecule type" value="Genomic_DNA"/>
</dbReference>
<proteinExistence type="predicted"/>
<reference evidence="3" key="1">
    <citation type="submission" date="2019-06" db="EMBL/GenBank/DDBJ databases">
        <authorList>
            <person name="Broberg M."/>
        </authorList>
    </citation>
    <scope>NUCLEOTIDE SEQUENCE [LARGE SCALE GENOMIC DNA]</scope>
</reference>
<comment type="caution">
    <text evidence="2">The sequence shown here is derived from an EMBL/GenBank/DDBJ whole genome shotgun (WGS) entry which is preliminary data.</text>
</comment>
<dbReference type="PANTHER" id="PTHR10285">
    <property type="entry name" value="URIDINE KINASE"/>
    <property type="match status" value="1"/>
</dbReference>
<organism evidence="2 3">
    <name type="scientific">Clonostachys byssicola</name>
    <dbReference type="NCBI Taxonomy" id="160290"/>
    <lineage>
        <taxon>Eukaryota</taxon>
        <taxon>Fungi</taxon>
        <taxon>Dikarya</taxon>
        <taxon>Ascomycota</taxon>
        <taxon>Pezizomycotina</taxon>
        <taxon>Sordariomycetes</taxon>
        <taxon>Hypocreomycetidae</taxon>
        <taxon>Hypocreales</taxon>
        <taxon>Bionectriaceae</taxon>
        <taxon>Clonostachys</taxon>
    </lineage>
</organism>
<dbReference type="AlphaFoldDB" id="A0A9N9Y5F4"/>
<dbReference type="Gene3D" id="3.40.50.300">
    <property type="entry name" value="P-loop containing nucleotide triphosphate hydrolases"/>
    <property type="match status" value="2"/>
</dbReference>
<name>A0A9N9Y5F4_9HYPO</name>
<sequence length="223" mass="24221">MDSQEIDRLAQKALDDLRSGSAHSRVVIGIAGVPGSGKTTLATAVASRINQIQGSAEDLAVSIPMDGFHYSRKHLANMPNAEEAIHRRGAAFTFNGEGFFNLVQSLVNSPTELIYAPSFHHEIKDPVANSIPIPPSARIVLIEGNYCALDEAPWRDAAALMTRLWYADAPAEVAHSRLAPRHLASGIVADEREAWKRATGTDELNAQHIRTKLLKVDEIIKSG</sequence>
<evidence type="ECO:0000313" key="3">
    <source>
        <dbReference type="Proteomes" id="UP000754883"/>
    </source>
</evidence>
<dbReference type="InterPro" id="IPR006083">
    <property type="entry name" value="PRK/URK"/>
</dbReference>
<evidence type="ECO:0000313" key="2">
    <source>
        <dbReference type="EMBL" id="CAG9994400.1"/>
    </source>
</evidence>
<dbReference type="InterPro" id="IPR027417">
    <property type="entry name" value="P-loop_NTPase"/>
</dbReference>
<dbReference type="Proteomes" id="UP000754883">
    <property type="component" value="Unassembled WGS sequence"/>
</dbReference>